<proteinExistence type="predicted"/>
<dbReference type="EMBL" id="QJKJ01008896">
    <property type="protein sequence ID" value="RDX78344.1"/>
    <property type="molecule type" value="Genomic_DNA"/>
</dbReference>
<keyword evidence="2" id="KW-1185">Reference proteome</keyword>
<feature type="non-terminal residue" evidence="1">
    <location>
        <position position="1"/>
    </location>
</feature>
<dbReference type="Proteomes" id="UP000257109">
    <property type="component" value="Unassembled WGS sequence"/>
</dbReference>
<accession>A0A371FJ74</accession>
<dbReference type="AlphaFoldDB" id="A0A371FJ74"/>
<evidence type="ECO:0000313" key="2">
    <source>
        <dbReference type="Proteomes" id="UP000257109"/>
    </source>
</evidence>
<dbReference type="PANTHER" id="PTHR33223">
    <property type="entry name" value="CCHC-TYPE DOMAIN-CONTAINING PROTEIN"/>
    <property type="match status" value="1"/>
</dbReference>
<dbReference type="OrthoDB" id="1432691at2759"/>
<comment type="caution">
    <text evidence="1">The sequence shown here is derived from an EMBL/GenBank/DDBJ whole genome shotgun (WGS) entry which is preliminary data.</text>
</comment>
<evidence type="ECO:0008006" key="3">
    <source>
        <dbReference type="Google" id="ProtNLM"/>
    </source>
</evidence>
<evidence type="ECO:0000313" key="1">
    <source>
        <dbReference type="EMBL" id="RDX78344.1"/>
    </source>
</evidence>
<sequence length="136" mass="15030">MFAKYKGSSCPRMHLAMYCRKMASYIHQEKILVHCFQDSLTGAALSWVQGLRSKVAVGSVASSFTDLVTIGERIESGIKRGNFAQTNSSIGFVRKPSQERRKGEANTVILDPFNLYGQGKIPYTPQIILNKLGTSV</sequence>
<dbReference type="PANTHER" id="PTHR33223:SF8">
    <property type="entry name" value="OS04G0172440 PROTEIN"/>
    <property type="match status" value="1"/>
</dbReference>
<protein>
    <recommendedName>
        <fullName evidence="3">Retrotransposon gag domain-containing protein</fullName>
    </recommendedName>
</protein>
<organism evidence="1 2">
    <name type="scientific">Mucuna pruriens</name>
    <name type="common">Velvet bean</name>
    <name type="synonym">Dolichos pruriens</name>
    <dbReference type="NCBI Taxonomy" id="157652"/>
    <lineage>
        <taxon>Eukaryota</taxon>
        <taxon>Viridiplantae</taxon>
        <taxon>Streptophyta</taxon>
        <taxon>Embryophyta</taxon>
        <taxon>Tracheophyta</taxon>
        <taxon>Spermatophyta</taxon>
        <taxon>Magnoliopsida</taxon>
        <taxon>eudicotyledons</taxon>
        <taxon>Gunneridae</taxon>
        <taxon>Pentapetalae</taxon>
        <taxon>rosids</taxon>
        <taxon>fabids</taxon>
        <taxon>Fabales</taxon>
        <taxon>Fabaceae</taxon>
        <taxon>Papilionoideae</taxon>
        <taxon>50 kb inversion clade</taxon>
        <taxon>NPAAA clade</taxon>
        <taxon>indigoferoid/millettioid clade</taxon>
        <taxon>Phaseoleae</taxon>
        <taxon>Mucuna</taxon>
    </lineage>
</organism>
<reference evidence="1" key="1">
    <citation type="submission" date="2018-05" db="EMBL/GenBank/DDBJ databases">
        <title>Draft genome of Mucuna pruriens seed.</title>
        <authorList>
            <person name="Nnadi N.E."/>
            <person name="Vos R."/>
            <person name="Hasami M.H."/>
            <person name="Devisetty U.K."/>
            <person name="Aguiy J.C."/>
        </authorList>
    </citation>
    <scope>NUCLEOTIDE SEQUENCE [LARGE SCALE GENOMIC DNA]</scope>
    <source>
        <strain evidence="1">JCA_2017</strain>
    </source>
</reference>
<gene>
    <name evidence="1" type="ORF">CR513_41391</name>
</gene>
<name>A0A371FJ74_MUCPR</name>